<comment type="subcellular location">
    <subcellularLocation>
        <location evidence="1">Cell membrane</location>
        <topology evidence="1">Multi-pass membrane protein</topology>
    </subcellularLocation>
</comment>
<keyword evidence="4 6" id="KW-1133">Transmembrane helix</keyword>
<dbReference type="GO" id="GO:0005886">
    <property type="term" value="C:plasma membrane"/>
    <property type="evidence" value="ECO:0007669"/>
    <property type="project" value="UniProtKB-SubCell"/>
</dbReference>
<dbReference type="EMBL" id="NJGD01000003">
    <property type="protein sequence ID" value="PJR15941.1"/>
    <property type="molecule type" value="Genomic_DNA"/>
</dbReference>
<keyword evidence="2" id="KW-1003">Cell membrane</keyword>
<evidence type="ECO:0000313" key="8">
    <source>
        <dbReference type="Proteomes" id="UP000231987"/>
    </source>
</evidence>
<dbReference type="Proteomes" id="UP000231987">
    <property type="component" value="Unassembled WGS sequence"/>
</dbReference>
<feature type="transmembrane region" description="Helical" evidence="6">
    <location>
        <begin position="40"/>
        <end position="67"/>
    </location>
</feature>
<feature type="transmembrane region" description="Helical" evidence="6">
    <location>
        <begin position="79"/>
        <end position="97"/>
    </location>
</feature>
<feature type="transmembrane region" description="Helical" evidence="6">
    <location>
        <begin position="195"/>
        <end position="216"/>
    </location>
</feature>
<evidence type="ECO:0000256" key="6">
    <source>
        <dbReference type="SAM" id="Phobius"/>
    </source>
</evidence>
<evidence type="ECO:0000256" key="2">
    <source>
        <dbReference type="ARBA" id="ARBA00022475"/>
    </source>
</evidence>
<dbReference type="GO" id="GO:0015171">
    <property type="term" value="F:amino acid transmembrane transporter activity"/>
    <property type="evidence" value="ECO:0007669"/>
    <property type="project" value="TreeGrafter"/>
</dbReference>
<evidence type="ECO:0000256" key="1">
    <source>
        <dbReference type="ARBA" id="ARBA00004651"/>
    </source>
</evidence>
<accession>A0A2J0Z5Z7</accession>
<keyword evidence="5 6" id="KW-0472">Membrane</keyword>
<feature type="transmembrane region" description="Helical" evidence="6">
    <location>
        <begin position="117"/>
        <end position="138"/>
    </location>
</feature>
<dbReference type="RefSeq" id="WP_100671447.1">
    <property type="nucleotide sequence ID" value="NZ_NJGD01000003.1"/>
</dbReference>
<name>A0A2J0Z5Z7_RHIML</name>
<sequence length="218" mass="22660">MPDLTSYAAFLGAVLAHQLSGVGPDMMLVISRGIGQGRRAALATAIGCVAAGFVQIPLLAMGLATVVASSPLLYKAMQFIGAAYLIYVGVRFLTASSKTFLREAPGRATSPSLLAPFRQGVICNLTNPTSLSFMLAILPQFVAPSAGSPALQFFILGVTMKATGLLVLGAVALTSGTFSNWLSHSSAFVAWQQRIAGSIMIALGIRLLLSPVAPALHR</sequence>
<dbReference type="PANTHER" id="PTHR30086">
    <property type="entry name" value="ARGININE EXPORTER PROTEIN ARGO"/>
    <property type="match status" value="1"/>
</dbReference>
<dbReference type="Pfam" id="PF01810">
    <property type="entry name" value="LysE"/>
    <property type="match status" value="1"/>
</dbReference>
<organism evidence="7 8">
    <name type="scientific">Rhizobium meliloti</name>
    <name type="common">Ensifer meliloti</name>
    <name type="synonym">Sinorhizobium meliloti</name>
    <dbReference type="NCBI Taxonomy" id="382"/>
    <lineage>
        <taxon>Bacteria</taxon>
        <taxon>Pseudomonadati</taxon>
        <taxon>Pseudomonadota</taxon>
        <taxon>Alphaproteobacteria</taxon>
        <taxon>Hyphomicrobiales</taxon>
        <taxon>Rhizobiaceae</taxon>
        <taxon>Sinorhizobium/Ensifer group</taxon>
        <taxon>Sinorhizobium</taxon>
    </lineage>
</organism>
<protein>
    <submittedName>
        <fullName evidence="7">Amino acid transporter</fullName>
    </submittedName>
</protein>
<gene>
    <name evidence="7" type="ORF">CEJ86_09615</name>
</gene>
<evidence type="ECO:0000256" key="5">
    <source>
        <dbReference type="ARBA" id="ARBA00023136"/>
    </source>
</evidence>
<keyword evidence="3 6" id="KW-0812">Transmembrane</keyword>
<evidence type="ECO:0000256" key="3">
    <source>
        <dbReference type="ARBA" id="ARBA00022692"/>
    </source>
</evidence>
<evidence type="ECO:0000256" key="4">
    <source>
        <dbReference type="ARBA" id="ARBA00022989"/>
    </source>
</evidence>
<proteinExistence type="predicted"/>
<evidence type="ECO:0000313" key="7">
    <source>
        <dbReference type="EMBL" id="PJR15941.1"/>
    </source>
</evidence>
<dbReference type="PANTHER" id="PTHR30086:SF20">
    <property type="entry name" value="ARGININE EXPORTER PROTEIN ARGO-RELATED"/>
    <property type="match status" value="1"/>
</dbReference>
<dbReference type="InterPro" id="IPR001123">
    <property type="entry name" value="LeuE-type"/>
</dbReference>
<dbReference type="AlphaFoldDB" id="A0A2J0Z5Z7"/>
<reference evidence="7 8" key="1">
    <citation type="submission" date="2017-06" db="EMBL/GenBank/DDBJ databases">
        <title>Ensifer strains isolated from leguminous trees and herbs display diverse denitrification phenotypes with some acting as strong N2O sinks.</title>
        <authorList>
            <person name="Woliy K."/>
            <person name="Mania D."/>
            <person name="Bakken L.R."/>
            <person name="Frostegard A."/>
        </authorList>
    </citation>
    <scope>NUCLEOTIDE SEQUENCE [LARGE SCALE GENOMIC DNA]</scope>
    <source>
        <strain evidence="7 8">AC50a</strain>
    </source>
</reference>
<comment type="caution">
    <text evidence="7">The sequence shown here is derived from an EMBL/GenBank/DDBJ whole genome shotgun (WGS) entry which is preliminary data.</text>
</comment>
<dbReference type="PIRSF" id="PIRSF006324">
    <property type="entry name" value="LeuE"/>
    <property type="match status" value="1"/>
</dbReference>
<feature type="transmembrane region" description="Helical" evidence="6">
    <location>
        <begin position="150"/>
        <end position="175"/>
    </location>
</feature>